<protein>
    <submittedName>
        <fullName evidence="5">AraC-like ligand binding domain-containing protein</fullName>
    </submittedName>
</protein>
<dbReference type="InterPro" id="IPR003313">
    <property type="entry name" value="AraC-bd"/>
</dbReference>
<dbReference type="GO" id="GO:0003700">
    <property type="term" value="F:DNA-binding transcription factor activity"/>
    <property type="evidence" value="ECO:0007669"/>
    <property type="project" value="InterPro"/>
</dbReference>
<proteinExistence type="predicted"/>
<dbReference type="OrthoDB" id="1372329at2"/>
<dbReference type="InterPro" id="IPR009057">
    <property type="entry name" value="Homeodomain-like_sf"/>
</dbReference>
<sequence>MADNGKATRGSGRENLRKVSISRLKKEMSDVFYLSDDLVISTLTADKNTTADYPTSIDGFTAIIMMAGEATVSIDMQNYNIKPNTIVFFNPDSIIRTVKCSSNAAAYLLAFSKSFVNEIQIDLSTSLPVYMRFGKAPVLEVTPQDVDEIRQLFQLIKTMLRSDKERYRHEIIRTLFTTAFYIITEINQREQPGEIKQGRCEVLFDEFMSLLQQYNKRERNVSFYAKQLNITPKYLSSVVKEVSGKTAARWIDESVILEAKALLKYSGMSIQEIAYHLNFSTQSFFGKYFKQHTGTSPSRYKRKG</sequence>
<gene>
    <name evidence="5" type="ORF">SAMN05444145_10334</name>
</gene>
<dbReference type="InterPro" id="IPR018060">
    <property type="entry name" value="HTH_AraC"/>
</dbReference>
<dbReference type="SUPFAM" id="SSF46689">
    <property type="entry name" value="Homeodomain-like"/>
    <property type="match status" value="1"/>
</dbReference>
<dbReference type="InterPro" id="IPR037923">
    <property type="entry name" value="HTH-like"/>
</dbReference>
<evidence type="ECO:0000259" key="4">
    <source>
        <dbReference type="PROSITE" id="PS01124"/>
    </source>
</evidence>
<reference evidence="5 6" key="1">
    <citation type="submission" date="2016-10" db="EMBL/GenBank/DDBJ databases">
        <authorList>
            <person name="de Groot N.N."/>
        </authorList>
    </citation>
    <scope>NUCLEOTIDE SEQUENCE [LARGE SCALE GENOMIC DNA]</scope>
    <source>
        <strain evidence="5 6">DSM 25383</strain>
    </source>
</reference>
<dbReference type="EMBL" id="FNRI01000003">
    <property type="protein sequence ID" value="SEA36023.1"/>
    <property type="molecule type" value="Genomic_DNA"/>
</dbReference>
<keyword evidence="2" id="KW-0238">DNA-binding</keyword>
<dbReference type="RefSeq" id="WP_010261233.1">
    <property type="nucleotide sequence ID" value="NZ_CAEG01000010.1"/>
</dbReference>
<dbReference type="AlphaFoldDB" id="A0A1H4AJ99"/>
<dbReference type="SMART" id="SM00342">
    <property type="entry name" value="HTH_ARAC"/>
    <property type="match status" value="1"/>
</dbReference>
<dbReference type="PRINTS" id="PR00032">
    <property type="entry name" value="HTHARAC"/>
</dbReference>
<dbReference type="Pfam" id="PF12833">
    <property type="entry name" value="HTH_18"/>
    <property type="match status" value="1"/>
</dbReference>
<dbReference type="STRING" id="1033731.SAMN05444145_10334"/>
<evidence type="ECO:0000313" key="5">
    <source>
        <dbReference type="EMBL" id="SEA36023.1"/>
    </source>
</evidence>
<dbReference type="Proteomes" id="UP000183253">
    <property type="component" value="Unassembled WGS sequence"/>
</dbReference>
<keyword evidence="3" id="KW-0804">Transcription</keyword>
<feature type="domain" description="HTH araC/xylS-type" evidence="4">
    <location>
        <begin position="205"/>
        <end position="303"/>
    </location>
</feature>
<dbReference type="SUPFAM" id="SSF51215">
    <property type="entry name" value="Regulatory protein AraC"/>
    <property type="match status" value="1"/>
</dbReference>
<evidence type="ECO:0000256" key="3">
    <source>
        <dbReference type="ARBA" id="ARBA00023163"/>
    </source>
</evidence>
<dbReference type="PROSITE" id="PS01124">
    <property type="entry name" value="HTH_ARAC_FAMILY_2"/>
    <property type="match status" value="1"/>
</dbReference>
<keyword evidence="6" id="KW-1185">Reference proteome</keyword>
<evidence type="ECO:0000256" key="2">
    <source>
        <dbReference type="ARBA" id="ARBA00023125"/>
    </source>
</evidence>
<organism evidence="5 6">
    <name type="scientific">Alistipes timonensis JC136</name>
    <dbReference type="NCBI Taxonomy" id="1033731"/>
    <lineage>
        <taxon>Bacteria</taxon>
        <taxon>Pseudomonadati</taxon>
        <taxon>Bacteroidota</taxon>
        <taxon>Bacteroidia</taxon>
        <taxon>Bacteroidales</taxon>
        <taxon>Rikenellaceae</taxon>
        <taxon>Alistipes</taxon>
    </lineage>
</organism>
<evidence type="ECO:0000256" key="1">
    <source>
        <dbReference type="ARBA" id="ARBA00023015"/>
    </source>
</evidence>
<evidence type="ECO:0000313" key="6">
    <source>
        <dbReference type="Proteomes" id="UP000183253"/>
    </source>
</evidence>
<accession>A0A1H4AJ99</accession>
<name>A0A1H4AJ99_9BACT</name>
<keyword evidence="1" id="KW-0805">Transcription regulation</keyword>
<dbReference type="PANTHER" id="PTHR43280:SF32">
    <property type="entry name" value="TRANSCRIPTIONAL REGULATORY PROTEIN"/>
    <property type="match status" value="1"/>
</dbReference>
<dbReference type="InterPro" id="IPR020449">
    <property type="entry name" value="Tscrpt_reg_AraC-type_HTH"/>
</dbReference>
<dbReference type="Pfam" id="PF02311">
    <property type="entry name" value="AraC_binding"/>
    <property type="match status" value="1"/>
</dbReference>
<dbReference type="Gene3D" id="1.10.10.60">
    <property type="entry name" value="Homeodomain-like"/>
    <property type="match status" value="1"/>
</dbReference>
<dbReference type="GO" id="GO:0043565">
    <property type="term" value="F:sequence-specific DNA binding"/>
    <property type="evidence" value="ECO:0007669"/>
    <property type="project" value="InterPro"/>
</dbReference>
<dbReference type="PANTHER" id="PTHR43280">
    <property type="entry name" value="ARAC-FAMILY TRANSCRIPTIONAL REGULATOR"/>
    <property type="match status" value="1"/>
</dbReference>